<dbReference type="EMBL" id="AF314255">
    <property type="protein sequence ID" value="AAG33634.1"/>
    <property type="molecule type" value="Genomic_DNA"/>
</dbReference>
<dbReference type="ExpressionAtlas" id="Q9FE26">
    <property type="expression patterns" value="baseline and differential"/>
</dbReference>
<keyword evidence="7 19" id="KW-0812">Transmembrane</keyword>
<keyword evidence="8 18" id="KW-0479">Metal-binding</keyword>
<evidence type="ECO:0000313" key="22">
    <source>
        <dbReference type="EMBL" id="AAG33634.1"/>
    </source>
</evidence>
<evidence type="ECO:0000256" key="4">
    <source>
        <dbReference type="ARBA" id="ARBA00011748"/>
    </source>
</evidence>
<dbReference type="HOGENOM" id="CLU_041974_2_1_1"/>
<proteinExistence type="evidence at transcript level"/>
<dbReference type="CDD" id="cd01053">
    <property type="entry name" value="AOX"/>
    <property type="match status" value="1"/>
</dbReference>
<dbReference type="Pfam" id="PF01786">
    <property type="entry name" value="AOX"/>
    <property type="match status" value="1"/>
</dbReference>
<protein>
    <recommendedName>
        <fullName evidence="19">Ubiquinol oxidase</fullName>
        <ecNumber evidence="19">1.10.3.11</ecNumber>
    </recommendedName>
</protein>
<feature type="chain" id="PRO_5014312798" description="Ubiquinol oxidase" evidence="21">
    <location>
        <begin position="24"/>
        <end position="347"/>
    </location>
</feature>
<feature type="signal peptide" evidence="21">
    <location>
        <begin position="1"/>
        <end position="23"/>
    </location>
</feature>
<dbReference type="GO" id="GO:0009916">
    <property type="term" value="F:alternative oxidase activity"/>
    <property type="evidence" value="ECO:0007669"/>
    <property type="project" value="UniProtKB-UniRule"/>
</dbReference>
<dbReference type="EMBL" id="AF285187">
    <property type="protein sequence ID" value="AAG02081.1"/>
    <property type="molecule type" value="mRNA"/>
</dbReference>
<dbReference type="AlphaFoldDB" id="Q9FE26"/>
<keyword evidence="16 19" id="KW-0472">Membrane</keyword>
<comment type="catalytic activity">
    <reaction evidence="1 19">
        <text>2 a ubiquinol + O2 = 2 a ubiquinone + 2 H2O</text>
        <dbReference type="Rhea" id="RHEA:30255"/>
        <dbReference type="Rhea" id="RHEA-COMP:9565"/>
        <dbReference type="Rhea" id="RHEA-COMP:9566"/>
        <dbReference type="ChEBI" id="CHEBI:15377"/>
        <dbReference type="ChEBI" id="CHEBI:15379"/>
        <dbReference type="ChEBI" id="CHEBI:16389"/>
        <dbReference type="ChEBI" id="CHEBI:17976"/>
        <dbReference type="EC" id="1.10.3.11"/>
    </reaction>
</comment>
<feature type="binding site" evidence="18">
    <location>
        <position position="318"/>
    </location>
    <ligand>
        <name>Fe cation</name>
        <dbReference type="ChEBI" id="CHEBI:24875"/>
        <label>2</label>
    </ligand>
</feature>
<dbReference type="eggNOG" id="ENOG502QSB5">
    <property type="taxonomic scope" value="Eukaryota"/>
</dbReference>
<comment type="function">
    <text evidence="17">Catalyzes cyanide-resistant oxygen consumption. May increase respiration when the cytochrome respiratory pathway is restricted, or in response to low temperatures.</text>
</comment>
<dbReference type="PANTHER" id="PTHR31803">
    <property type="entry name" value="ALTERNATIVE OXIDASE"/>
    <property type="match status" value="1"/>
</dbReference>
<dbReference type="GO" id="GO:0046872">
    <property type="term" value="F:metal ion binding"/>
    <property type="evidence" value="ECO:0007669"/>
    <property type="project" value="UniProtKB-UniRule"/>
</dbReference>
<evidence type="ECO:0000256" key="9">
    <source>
        <dbReference type="ARBA" id="ARBA00022792"/>
    </source>
</evidence>
<feature type="binding site" evidence="18">
    <location>
        <position position="176"/>
    </location>
    <ligand>
        <name>Fe cation</name>
        <dbReference type="ChEBI" id="CHEBI:24875"/>
        <label>1</label>
    </ligand>
</feature>
<organism evidence="22">
    <name type="scientific">Chlamydomonas reinhardtii</name>
    <name type="common">Chlamydomonas smithii</name>
    <dbReference type="NCBI Taxonomy" id="3055"/>
    <lineage>
        <taxon>Eukaryota</taxon>
        <taxon>Viridiplantae</taxon>
        <taxon>Chlorophyta</taxon>
        <taxon>core chlorophytes</taxon>
        <taxon>Chlorophyceae</taxon>
        <taxon>CS clade</taxon>
        <taxon>Chlamydomonadales</taxon>
        <taxon>Chlamydomonadaceae</taxon>
        <taxon>Chlamydomonas</taxon>
    </lineage>
</organism>
<keyword evidence="12" id="KW-1133">Transmembrane helix</keyword>
<reference evidence="22" key="1">
    <citation type="journal article" date="2001" name="Curr. Genet.">
        <title>Characterization of two genes encoding the mitochondrial alternative oxidase in Chlamydomonas reinhardtii.</title>
        <authorList>
            <person name="Dinant M."/>
            <person name="Baurain D."/>
            <person name="Coosemans N."/>
            <person name="Joris B."/>
            <person name="Matagne R.F."/>
        </authorList>
    </citation>
    <scope>NUCLEOTIDE SEQUENCE</scope>
    <source>
        <strain evidence="22">CW15 mt-</strain>
    </source>
</reference>
<evidence type="ECO:0000256" key="1">
    <source>
        <dbReference type="ARBA" id="ARBA00001192"/>
    </source>
</evidence>
<dbReference type="GO" id="GO:0005743">
    <property type="term" value="C:mitochondrial inner membrane"/>
    <property type="evidence" value="ECO:0007669"/>
    <property type="project" value="UniProtKB-SubCell"/>
</dbReference>
<evidence type="ECO:0000256" key="14">
    <source>
        <dbReference type="ARBA" id="ARBA00023004"/>
    </source>
</evidence>
<dbReference type="GO" id="GO:0106292">
    <property type="term" value="F:superoxide-generating NADPH oxidase activity"/>
    <property type="evidence" value="ECO:0007669"/>
    <property type="project" value="UniProtKB-ARBA"/>
</dbReference>
<keyword evidence="10" id="KW-0809">Transit peptide</keyword>
<evidence type="ECO:0000256" key="12">
    <source>
        <dbReference type="ARBA" id="ARBA00022989"/>
    </source>
</evidence>
<keyword evidence="13 19" id="KW-0560">Oxidoreductase</keyword>
<feature type="binding site" evidence="18">
    <location>
        <position position="215"/>
    </location>
    <ligand>
        <name>Fe cation</name>
        <dbReference type="ChEBI" id="CHEBI:24875"/>
        <label>1</label>
    </ligand>
</feature>
<feature type="binding site" evidence="18">
    <location>
        <position position="266"/>
    </location>
    <ligand>
        <name>Fe cation</name>
        <dbReference type="ChEBI" id="CHEBI:24875"/>
        <label>2</label>
    </ligand>
</feature>
<dbReference type="FunFam" id="1.20.1260.140:FF:000002">
    <property type="entry name" value="Alternative oxidase"/>
    <property type="match status" value="1"/>
</dbReference>
<evidence type="ECO:0000256" key="2">
    <source>
        <dbReference type="ARBA" id="ARBA00004273"/>
    </source>
</evidence>
<evidence type="ECO:0000256" key="19">
    <source>
        <dbReference type="RuleBase" id="RU003779"/>
    </source>
</evidence>
<dbReference type="Gene3D" id="1.20.1260.140">
    <property type="entry name" value="Alternative oxidase"/>
    <property type="match status" value="1"/>
</dbReference>
<evidence type="ECO:0000256" key="8">
    <source>
        <dbReference type="ARBA" id="ARBA00022723"/>
    </source>
</evidence>
<evidence type="ECO:0000256" key="21">
    <source>
        <dbReference type="SAM" id="SignalP"/>
    </source>
</evidence>
<comment type="cofactor">
    <cofactor evidence="18 19">
        <name>Fe cation</name>
        <dbReference type="ChEBI" id="CHEBI:24875"/>
    </cofactor>
    <text evidence="18 19">Binds 2 iron ions per subunit.</text>
</comment>
<comment type="subcellular location">
    <subcellularLocation>
        <location evidence="2">Mitochondrion inner membrane</location>
    </subcellularLocation>
</comment>
<sequence length="347" mass="37585">MTSLPALVPFAALPALVPFAALASTGRLLGSMSGLVCGAQRRLPAHTAFARSHGTATGHAGIVGGAGLSHVKDAAQAFGANQSSSSPSFATSGVAPHPGMKAPSPPTDDEVEACWRPVYDTAYLEKVKPFHITPERLYQRIGFRAIMAARWTFDKLTGYGPNMTEAKWLQRMIFLETIAGVPGMVAGVLRHLKSLRSMKRDHGWIHTLLQEAENERMHLLTFFELRKPGPLFRASIIVAQGVFWNLYFIGYLVSPRTCHAAVGFLEEEAVKTYTHALQEIDAGRLWKGKVAPPIACEYWGLKPGASMRDLILAVRADEACHAHVNHTLSGLPATAPNPFAYGASQLP</sequence>
<evidence type="ECO:0000256" key="17">
    <source>
        <dbReference type="ARBA" id="ARBA00025285"/>
    </source>
</evidence>
<evidence type="ECO:0000256" key="11">
    <source>
        <dbReference type="ARBA" id="ARBA00022982"/>
    </source>
</evidence>
<evidence type="ECO:0000256" key="10">
    <source>
        <dbReference type="ARBA" id="ARBA00022946"/>
    </source>
</evidence>
<dbReference type="InterPro" id="IPR038659">
    <property type="entry name" value="AOX_sf"/>
</dbReference>
<feature type="binding site" evidence="18">
    <location>
        <position position="218"/>
    </location>
    <ligand>
        <name>Fe cation</name>
        <dbReference type="ChEBI" id="CHEBI:24875"/>
        <label>1</label>
    </ligand>
</feature>
<feature type="region of interest" description="Disordered" evidence="20">
    <location>
        <begin position="80"/>
        <end position="108"/>
    </location>
</feature>
<feature type="compositionally biased region" description="Polar residues" evidence="20">
    <location>
        <begin position="80"/>
        <end position="91"/>
    </location>
</feature>
<keyword evidence="15" id="KW-0496">Mitochondrion</keyword>
<evidence type="ECO:0000256" key="13">
    <source>
        <dbReference type="ARBA" id="ARBA00023002"/>
    </source>
</evidence>
<evidence type="ECO:0000256" key="6">
    <source>
        <dbReference type="ARBA" id="ARBA00022660"/>
    </source>
</evidence>
<keyword evidence="9" id="KW-0999">Mitochondrion inner membrane</keyword>
<dbReference type="InterPro" id="IPR002680">
    <property type="entry name" value="AOX"/>
</dbReference>
<evidence type="ECO:0000256" key="3">
    <source>
        <dbReference type="ARBA" id="ARBA00008388"/>
    </source>
</evidence>
<name>Q9FE26_CHLRE</name>
<keyword evidence="6 19" id="KW-0679">Respiratory chain</keyword>
<dbReference type="PANTHER" id="PTHR31803:SF3">
    <property type="entry name" value="ALTERNATIVE OXIDASE"/>
    <property type="match status" value="1"/>
</dbReference>
<comment type="similarity">
    <text evidence="3 19">Belongs to the alternative oxidase family.</text>
</comment>
<evidence type="ECO:0000256" key="18">
    <source>
        <dbReference type="PIRSR" id="PIRSR005229-1"/>
    </source>
</evidence>
<dbReference type="OrthoDB" id="16906at2759"/>
<gene>
    <name evidence="22" type="primary">AOX2</name>
</gene>
<evidence type="ECO:0000256" key="7">
    <source>
        <dbReference type="ARBA" id="ARBA00022692"/>
    </source>
</evidence>
<comment type="subunit">
    <text evidence="4">Homodimer; disulfide-linked.</text>
</comment>
<dbReference type="PIRSF" id="PIRSF005229">
    <property type="entry name" value="AOX"/>
    <property type="match status" value="1"/>
</dbReference>
<evidence type="ECO:0000256" key="20">
    <source>
        <dbReference type="SAM" id="MobiDB-lite"/>
    </source>
</evidence>
<evidence type="ECO:0000256" key="15">
    <source>
        <dbReference type="ARBA" id="ARBA00023128"/>
    </source>
</evidence>
<keyword evidence="14 18" id="KW-0408">Iron</keyword>
<dbReference type="GO" id="GO:0098803">
    <property type="term" value="C:respiratory chain complex"/>
    <property type="evidence" value="ECO:0007669"/>
    <property type="project" value="UniProtKB-UniRule"/>
</dbReference>
<keyword evidence="21" id="KW-0732">Signal</keyword>
<feature type="binding site" evidence="18">
    <location>
        <position position="318"/>
    </location>
    <ligand>
        <name>Fe cation</name>
        <dbReference type="ChEBI" id="CHEBI:24875"/>
        <label>1</label>
    </ligand>
</feature>
<evidence type="ECO:0000256" key="16">
    <source>
        <dbReference type="ARBA" id="ARBA00023136"/>
    </source>
</evidence>
<feature type="binding site" evidence="18">
    <location>
        <position position="321"/>
    </location>
    <ligand>
        <name>Fe cation</name>
        <dbReference type="ChEBI" id="CHEBI:24875"/>
        <label>2</label>
    </ligand>
</feature>
<feature type="binding site" evidence="18">
    <location>
        <position position="215"/>
    </location>
    <ligand>
        <name>Fe cation</name>
        <dbReference type="ChEBI" id="CHEBI:24875"/>
        <label>2</label>
    </ligand>
</feature>
<accession>Q9FE26</accession>
<reference evidence="22" key="2">
    <citation type="journal article" date="2003" name="Plant Physiol.">
        <title>Regulation of the alternative oxidase Aox1 gene in Chlamydomonas reinhardtii. Role of the nitrogen source on the expression of a reporter gene under the control of the Aox1 promoter.</title>
        <authorList>
            <person name="Baurain D."/>
            <person name="Dinant M."/>
            <person name="Coosemans N."/>
            <person name="Matagne R.F."/>
        </authorList>
    </citation>
    <scope>NUCLEOTIDE SEQUENCE</scope>
    <source>
        <strain evidence="22">CW15 mt-</strain>
    </source>
</reference>
<evidence type="ECO:0000256" key="5">
    <source>
        <dbReference type="ARBA" id="ARBA00022448"/>
    </source>
</evidence>
<dbReference type="EC" id="1.10.3.11" evidence="19"/>
<dbReference type="GO" id="GO:0102721">
    <property type="term" value="F:ubiquinol:oxygen oxidoreductase activity"/>
    <property type="evidence" value="ECO:0007669"/>
    <property type="project" value="UniProtKB-EC"/>
</dbReference>
<keyword evidence="11 19" id="KW-0249">Electron transport</keyword>
<dbReference type="RefSeq" id="XP_001703329.2">
    <property type="nucleotide sequence ID" value="XM_001703277.2"/>
</dbReference>
<dbReference type="KEGG" id="cre:CHLRE_03g169550v5"/>
<keyword evidence="5" id="KW-0813">Transport</keyword>